<dbReference type="Gene3D" id="2.60.40.2030">
    <property type="match status" value="1"/>
</dbReference>
<feature type="compositionally biased region" description="Low complexity" evidence="1">
    <location>
        <begin position="600"/>
        <end position="611"/>
    </location>
</feature>
<feature type="region of interest" description="Disordered" evidence="1">
    <location>
        <begin position="664"/>
        <end position="694"/>
    </location>
</feature>
<sequence>PPKVEVDILKPEIIKTVIISGVNGVLDPNDIHVGNGTIVEGSLKKNVDGTWSVQVKPVDPNKDAGITVENQSTAKTETTTSNISTVTFDFDEKLKEGSFTEADIKVTGGTLVPDSLNYDSVTDTWTAEIKVTLGQKVTVEVRDQSYEDLAGNKGVKGDDILETIKITSVKPTEDGKGTEITVKSAKQPDDILVDGVSIQGNGTWQDNGDGTYTFITTESVTGAEITATTTTTPTPNHPSELISDTASLPFVSIDTIAGDDVINKAEWEDLTQGGETITITGKISNPNVYELTVTVNGVSYKYTDSDVIINDDGTWSVTVPKDSIKDTNIITAVAKVGISESNTAESDPIRDLEPPKVVVTLDEKGNITVTFDPDVDRDSIDSTTDIKITGKDGNPVLDKNGNPVTIELKPSEDGLTWTGKVPANVESEIKVEVPAGSYTDKVGNPGELGNSNIGTDGQPDPEGEPVFVDTAPPSVKVEITPEGDIKVTFDPDVDPDTIDPNTDIVITDKDGNPLKDKDGNPVTVPPLTSTDGGITWTGKVPPNVDGEVKVEVPANSYEDKTGNPGTGNDTTVPVDTAPPSVKVEIGTDGKITVTFDPDVDPSTIDPTTDIVITDKDGNPLKDKDGNPVTVPPLTSTDGGITWTGQIPPNVDGEVKVEVPANSYEDLTGNPGTGDDATVPVDTAPPSAPTVSIGRGNDQYVASSELVEGKVTATIKPTEPVKVGDTMTIQVSGESEPRIVKVAEDNIADINTNGVTIQVEKPAEGSSINVTAKVTDAVGNVSDPGNDQAIIDTVADAGKPTIVFDSNGEGTIITTIDPNDITDKNTIIVLDQDGVPMIGLTVEVDSNGKVTIKGNIPDSQTPTHIQVTDKLGNVGKSEIFKSEVKITQYQDNVENAVVDANGNITSNTSNQDIAHNGISNDATPTIKGSAKGASSVEIFIDGKSQGTVTVDSNGNWEFITQTDLSEGDHEFKAQFTDINQSVISSNSYVVTIDTQVKIVEADLIAGTKGPEYVVIDGKVIVIGKVGSLNDSGSKVVVDFNGTKVIGTVDATGQFRIEVAESDVDLTNLPTVTVVDKAGNQTDSIIVEKAVPPMSLVDIVDGDGYLNAGELDKALTIKVTVPVGSDGEPIQAGDVIVVTLASGMEPFDLQDPNFKYENGVWTYRFEVTDASQSTYDIAVKVNSTDVKDGDNLVVESHIEREFDGNTLSSATSNDSSIVDTVGPTVKVTLNDDGTVSFKFSEAVLDFTLDDLNLTNIKLSGLVQDSNDPTLWTATVDERTDPTQQVIVEVKDQSYTDLAENKGSSGSDNSKPPLVENDSYQQIVYGLKAEYWGYKEGTGAGDDGPNLTSLAMVKAFMQSHDSTATFTATQIDYNAVNTAGLGAKGNLATFLGYGNNPDSSTISEKTTYKGTSDAMIKFSGYMNLKPGTYKFKVTADDGYEILLNGKRVVIKDAVQSATTNEFTFTLDESNAGMQELEIFYWDQGGHAVLKIEFDDGSGYKVLGSNNSEQFMNADPLRGDFNQTLVIDSEALLANDPSKGLQVIGVSNADHGTVSFDPVTGKITFIPDTGYYGEATFEYTVSDGKGGRATATVTVNVEKPLVPIVESVSAASANEGTNLVHTVQLSGETTEALKYNFKLGATGDTATADDYGTPSFSNGVTYDATTGKITVPKGVESFTVTYAANTDSIKELTETVTLQVGNVTGVGSINDVEIPSSAAPTIDFEINSYTEISTNGDLNGGREYWGNSFNGSWAINNPGSINNMQGAIGFDADTASATVSQEINTALPENAKILIDLGWNNGWVGENGGSQTSATFSFAGVDILRIETSAEKVKSVESIGGQNVVSEDIMYATVTVMNGVTVTINGITYQSGETFELRSWAKILQDTNYRNDAEYMASRWTSVTVDLPSSLQGQTGTLAVSFAGGQDDIQVGALKVVTESGENSISSSTNVPTKVFSTISISDTDNDIASVQFKLSNSIGNTLTVQKDLLTDKFDVSFENGILTITEKSGVEVTNDDWNSILASTTYFSNNSNANTITVTVTDSENQTASKSVDINGGVSTLTAKSAFAFVENNDVIFDLLNDDNTGGNTLTTVDHFTAADEIDISNLLDNNANFENISEYLTVSYDADADQAVISIDRDGTAGSYQSTELLVLNNQTTDVTLDELLKNNQIII</sequence>
<dbReference type="EMBL" id="SGSQ01000019">
    <property type="protein sequence ID" value="RZG45152.1"/>
    <property type="molecule type" value="Genomic_DNA"/>
</dbReference>
<accession>A0A4V2DMX3</accession>
<feature type="region of interest" description="Disordered" evidence="1">
    <location>
        <begin position="485"/>
        <end position="579"/>
    </location>
</feature>
<dbReference type="NCBIfam" id="TIGR03661">
    <property type="entry name" value="T1SS_VCA0849"/>
    <property type="match status" value="1"/>
</dbReference>
<dbReference type="Pfam" id="PF19078">
    <property type="entry name" value="Big_12"/>
    <property type="match status" value="2"/>
</dbReference>
<evidence type="ECO:0000313" key="3">
    <source>
        <dbReference type="EMBL" id="RZG45152.1"/>
    </source>
</evidence>
<dbReference type="NCBIfam" id="NF033510">
    <property type="entry name" value="Ca_tandemer"/>
    <property type="match status" value="2"/>
</dbReference>
<dbReference type="PANTHER" id="PTHR34677">
    <property type="match status" value="1"/>
</dbReference>
<feature type="region of interest" description="Disordered" evidence="1">
    <location>
        <begin position="597"/>
        <end position="639"/>
    </location>
</feature>
<evidence type="ECO:0000259" key="2">
    <source>
        <dbReference type="PROSITE" id="PS50268"/>
    </source>
</evidence>
<proteinExistence type="predicted"/>
<dbReference type="InterPro" id="IPR038081">
    <property type="entry name" value="CalX-like_sf"/>
</dbReference>
<reference evidence="3 4" key="1">
    <citation type="submission" date="2019-02" db="EMBL/GenBank/DDBJ databases">
        <title>The Batch Genome Submission of Acinetobacter spp. strains.</title>
        <authorList>
            <person name="Qin J."/>
            <person name="Hu Y."/>
            <person name="Ye H."/>
            <person name="Wei L."/>
            <person name="Feng Y."/>
            <person name="Zong Z."/>
        </authorList>
    </citation>
    <scope>NUCLEOTIDE SEQUENCE [LARGE SCALE GENOMIC DNA]</scope>
    <source>
        <strain evidence="3 4">WCHAW060049</strain>
    </source>
</reference>
<dbReference type="InterPro" id="IPR019960">
    <property type="entry name" value="T1SS_VCA0849"/>
</dbReference>
<gene>
    <name evidence="3" type="ORF">EXU28_12810</name>
</gene>
<keyword evidence="4" id="KW-1185">Reference proteome</keyword>
<dbReference type="GO" id="GO:0005509">
    <property type="term" value="F:calcium ion binding"/>
    <property type="evidence" value="ECO:0007669"/>
    <property type="project" value="InterPro"/>
</dbReference>
<dbReference type="InterPro" id="IPR002126">
    <property type="entry name" value="Cadherin-like_dom"/>
</dbReference>
<name>A0A4V2DMX3_9GAMM</name>
<evidence type="ECO:0000256" key="1">
    <source>
        <dbReference type="SAM" id="MobiDB-lite"/>
    </source>
</evidence>
<feature type="compositionally biased region" description="Basic and acidic residues" evidence="1">
    <location>
        <begin position="612"/>
        <end position="625"/>
    </location>
</feature>
<dbReference type="GO" id="GO:0016020">
    <property type="term" value="C:membrane"/>
    <property type="evidence" value="ECO:0007669"/>
    <property type="project" value="InterPro"/>
</dbReference>
<dbReference type="InterPro" id="IPR044016">
    <property type="entry name" value="Big_13"/>
</dbReference>
<dbReference type="Gene3D" id="2.60.40.3440">
    <property type="match status" value="1"/>
</dbReference>
<feature type="compositionally biased region" description="Basic and acidic residues" evidence="1">
    <location>
        <begin position="506"/>
        <end position="519"/>
    </location>
</feature>
<dbReference type="InterPro" id="IPR013783">
    <property type="entry name" value="Ig-like_fold"/>
</dbReference>
<organism evidence="3 4">
    <name type="scientific">Acinetobacter wuhouensis</name>
    <dbReference type="NCBI Taxonomy" id="1879050"/>
    <lineage>
        <taxon>Bacteria</taxon>
        <taxon>Pseudomonadati</taxon>
        <taxon>Pseudomonadota</taxon>
        <taxon>Gammaproteobacteria</taxon>
        <taxon>Moraxellales</taxon>
        <taxon>Moraxellaceae</taxon>
        <taxon>Acinetobacter</taxon>
    </lineage>
</organism>
<dbReference type="Pfam" id="PF19077">
    <property type="entry name" value="Big_13"/>
    <property type="match status" value="1"/>
</dbReference>
<dbReference type="Proteomes" id="UP000293863">
    <property type="component" value="Unassembled WGS sequence"/>
</dbReference>
<feature type="domain" description="Cadherin" evidence="2">
    <location>
        <begin position="1933"/>
        <end position="2049"/>
    </location>
</feature>
<dbReference type="InterPro" id="IPR044048">
    <property type="entry name" value="Big_12"/>
</dbReference>
<comment type="caution">
    <text evidence="3">The sequence shown here is derived from an EMBL/GenBank/DDBJ whole genome shotgun (WGS) entry which is preliminary data.</text>
</comment>
<dbReference type="GO" id="GO:0007156">
    <property type="term" value="P:homophilic cell adhesion via plasma membrane adhesion molecules"/>
    <property type="evidence" value="ECO:0007669"/>
    <property type="project" value="InterPro"/>
</dbReference>
<protein>
    <submittedName>
        <fullName evidence="3">Type I secretion C-terminal target domain-containing protein</fullName>
    </submittedName>
</protein>
<evidence type="ECO:0000313" key="4">
    <source>
        <dbReference type="Proteomes" id="UP000293863"/>
    </source>
</evidence>
<dbReference type="Pfam" id="PF17963">
    <property type="entry name" value="Big_9"/>
    <property type="match status" value="1"/>
</dbReference>
<dbReference type="PANTHER" id="PTHR34677:SF3">
    <property type="entry name" value="BACTERIAL IG-LIKE DOMAIN-CONTAINING PROTEIN"/>
    <property type="match status" value="1"/>
</dbReference>
<dbReference type="Gene3D" id="2.60.40.10">
    <property type="entry name" value="Immunoglobulins"/>
    <property type="match status" value="3"/>
</dbReference>
<feature type="non-terminal residue" evidence="3">
    <location>
        <position position="1"/>
    </location>
</feature>
<dbReference type="PROSITE" id="PS50268">
    <property type="entry name" value="CADHERIN_2"/>
    <property type="match status" value="1"/>
</dbReference>
<dbReference type="SUPFAM" id="SSF141072">
    <property type="entry name" value="CalX-like"/>
    <property type="match status" value="1"/>
</dbReference>
<feature type="region of interest" description="Disordered" evidence="1">
    <location>
        <begin position="436"/>
        <end position="458"/>
    </location>
</feature>